<dbReference type="Pfam" id="PF00132">
    <property type="entry name" value="Hexapep"/>
    <property type="match status" value="1"/>
</dbReference>
<evidence type="ECO:0000313" key="3">
    <source>
        <dbReference type="EMBL" id="TCL69233.1"/>
    </source>
</evidence>
<dbReference type="PANTHER" id="PTHR23416:SF23">
    <property type="entry name" value="ACETYLTRANSFERASE C18B11.09C-RELATED"/>
    <property type="match status" value="1"/>
</dbReference>
<proteinExistence type="inferred from homology"/>
<dbReference type="AlphaFoldDB" id="A0A4R1RS06"/>
<accession>A0A4R1RS06</accession>
<comment type="caution">
    <text evidence="3">The sequence shown here is derived from an EMBL/GenBank/DDBJ whole genome shotgun (WGS) entry which is preliminary data.</text>
</comment>
<name>A0A4R1RS06_9FLAO</name>
<dbReference type="RefSeq" id="WP_132214824.1">
    <property type="nucleotide sequence ID" value="NZ_OX156936.1"/>
</dbReference>
<keyword evidence="4" id="KW-1185">Reference proteome</keyword>
<dbReference type="InterPro" id="IPR011004">
    <property type="entry name" value="Trimer_LpxA-like_sf"/>
</dbReference>
<dbReference type="PANTHER" id="PTHR23416">
    <property type="entry name" value="SIALIC ACID SYNTHASE-RELATED"/>
    <property type="match status" value="1"/>
</dbReference>
<evidence type="ECO:0000256" key="2">
    <source>
        <dbReference type="ARBA" id="ARBA00022679"/>
    </source>
</evidence>
<dbReference type="SUPFAM" id="SSF51161">
    <property type="entry name" value="Trimeric LpxA-like enzymes"/>
    <property type="match status" value="1"/>
</dbReference>
<dbReference type="Proteomes" id="UP000295455">
    <property type="component" value="Unassembled WGS sequence"/>
</dbReference>
<evidence type="ECO:0000256" key="1">
    <source>
        <dbReference type="ARBA" id="ARBA00007274"/>
    </source>
</evidence>
<dbReference type="InterPro" id="IPR001451">
    <property type="entry name" value="Hexapep"/>
</dbReference>
<dbReference type="InterPro" id="IPR051159">
    <property type="entry name" value="Hexapeptide_acetyltransf"/>
</dbReference>
<dbReference type="Gene3D" id="2.160.10.10">
    <property type="entry name" value="Hexapeptide repeat proteins"/>
    <property type="match status" value="1"/>
</dbReference>
<dbReference type="Pfam" id="PF14602">
    <property type="entry name" value="Hexapep_2"/>
    <property type="match status" value="1"/>
</dbReference>
<organism evidence="3 4">
    <name type="scientific">Mariniflexile fucanivorans</name>
    <dbReference type="NCBI Taxonomy" id="264023"/>
    <lineage>
        <taxon>Bacteria</taxon>
        <taxon>Pseudomonadati</taxon>
        <taxon>Bacteroidota</taxon>
        <taxon>Flavobacteriia</taxon>
        <taxon>Flavobacteriales</taxon>
        <taxon>Flavobacteriaceae</taxon>
        <taxon>Mariniflexile</taxon>
    </lineage>
</organism>
<dbReference type="GO" id="GO:0005829">
    <property type="term" value="C:cytosol"/>
    <property type="evidence" value="ECO:0007669"/>
    <property type="project" value="TreeGrafter"/>
</dbReference>
<comment type="similarity">
    <text evidence="1">Belongs to the transferase hexapeptide repeat family.</text>
</comment>
<dbReference type="GO" id="GO:0008374">
    <property type="term" value="F:O-acyltransferase activity"/>
    <property type="evidence" value="ECO:0007669"/>
    <property type="project" value="TreeGrafter"/>
</dbReference>
<dbReference type="CDD" id="cd04647">
    <property type="entry name" value="LbH_MAT_like"/>
    <property type="match status" value="1"/>
</dbReference>
<sequence length="181" mass="20458">MKKKILWIPFYFLIHYLPNHIINKIPFYFIRHFYYKLIIGIKIGSGSSIHMNVIINKRNIKIGNNSAISRGCYLDGRGGLIIGNNVSVSPGVQFITASHDVNSSDFKYIKKQIIIEDYVWIGTNAIILPGVKLCKGSVVAAGSVVSKDVEEYNIVGGVPSKFMSLRNKNLNYNCRWFPPFD</sequence>
<evidence type="ECO:0000313" key="4">
    <source>
        <dbReference type="Proteomes" id="UP000295455"/>
    </source>
</evidence>
<keyword evidence="2 3" id="KW-0808">Transferase</keyword>
<dbReference type="OrthoDB" id="9814490at2"/>
<reference evidence="3 4" key="1">
    <citation type="submission" date="2019-03" db="EMBL/GenBank/DDBJ databases">
        <title>Genomic Encyclopedia of Type Strains, Phase IV (KMG-IV): sequencing the most valuable type-strain genomes for metagenomic binning, comparative biology and taxonomic classification.</title>
        <authorList>
            <person name="Goeker M."/>
        </authorList>
    </citation>
    <scope>NUCLEOTIDE SEQUENCE [LARGE SCALE GENOMIC DNA]</scope>
    <source>
        <strain evidence="3 4">DSM 18792</strain>
    </source>
</reference>
<protein>
    <submittedName>
        <fullName evidence="3">Maltose O-acetyltransferase</fullName>
    </submittedName>
</protein>
<gene>
    <name evidence="3" type="ORF">EV196_101668</name>
</gene>
<dbReference type="EMBL" id="SLUP01000001">
    <property type="protein sequence ID" value="TCL69233.1"/>
    <property type="molecule type" value="Genomic_DNA"/>
</dbReference>